<dbReference type="Gene3D" id="2.60.40.1180">
    <property type="entry name" value="Golgi alpha-mannosidase II"/>
    <property type="match status" value="1"/>
</dbReference>
<dbReference type="InterPro" id="IPR031705">
    <property type="entry name" value="Glyco_hydro_36_C"/>
</dbReference>
<name>A0ABX8HGQ1_9BACL</name>
<keyword evidence="3" id="KW-1185">Reference proteome</keyword>
<proteinExistence type="predicted"/>
<dbReference type="Proteomes" id="UP000683429">
    <property type="component" value="Chromosome"/>
</dbReference>
<evidence type="ECO:0000259" key="1">
    <source>
        <dbReference type="Pfam" id="PF16874"/>
    </source>
</evidence>
<gene>
    <name evidence="2" type="ORF">KP014_06580</name>
</gene>
<sequence>MKSPFEGNATAWSFVSKDKKETLIFYFEVLAKASKSISVIKFAGLDETAVYLDSDGNQFGGDELMNIGRFIPAVSVYTVQTDFTSHVWHLKQK</sequence>
<protein>
    <submittedName>
        <fullName evidence="2">GH36 C-terminal domain-containing protein</fullName>
    </submittedName>
</protein>
<evidence type="ECO:0000313" key="2">
    <source>
        <dbReference type="EMBL" id="QWU16866.1"/>
    </source>
</evidence>
<dbReference type="Pfam" id="PF16874">
    <property type="entry name" value="Glyco_hydro_36C"/>
    <property type="match status" value="1"/>
</dbReference>
<evidence type="ECO:0000313" key="3">
    <source>
        <dbReference type="Proteomes" id="UP000683429"/>
    </source>
</evidence>
<reference evidence="2 3" key="1">
    <citation type="submission" date="2021-06" db="EMBL/GenBank/DDBJ databases">
        <title>Whole genome sequence of Paenibacillus sophorae DSM23020 for comparative genomics.</title>
        <authorList>
            <person name="Kim M.-J."/>
            <person name="Lee G."/>
            <person name="Shin J.-H."/>
        </authorList>
    </citation>
    <scope>NUCLEOTIDE SEQUENCE [LARGE SCALE GENOMIC DNA]</scope>
    <source>
        <strain evidence="2 3">DSM 23020</strain>
    </source>
</reference>
<organism evidence="2 3">
    <name type="scientific">Paenibacillus sophorae</name>
    <dbReference type="NCBI Taxonomy" id="1333845"/>
    <lineage>
        <taxon>Bacteria</taxon>
        <taxon>Bacillati</taxon>
        <taxon>Bacillota</taxon>
        <taxon>Bacilli</taxon>
        <taxon>Bacillales</taxon>
        <taxon>Paenibacillaceae</taxon>
        <taxon>Paenibacillus</taxon>
    </lineage>
</organism>
<dbReference type="EMBL" id="CP076607">
    <property type="protein sequence ID" value="QWU16866.1"/>
    <property type="molecule type" value="Genomic_DNA"/>
</dbReference>
<dbReference type="InterPro" id="IPR013780">
    <property type="entry name" value="Glyco_hydro_b"/>
</dbReference>
<feature type="domain" description="Glycosyl hydrolase family 36 C-terminal" evidence="1">
    <location>
        <begin position="10"/>
        <end position="90"/>
    </location>
</feature>
<dbReference type="RefSeq" id="WP_036600213.1">
    <property type="nucleotide sequence ID" value="NZ_CP076607.1"/>
</dbReference>
<accession>A0ABX8HGQ1</accession>